<protein>
    <submittedName>
        <fullName evidence="1">Uncharacterized protein</fullName>
    </submittedName>
</protein>
<dbReference type="Proteomes" id="UP000184267">
    <property type="component" value="Unassembled WGS sequence"/>
</dbReference>
<accession>A0A1M2W365</accession>
<proteinExistence type="predicted"/>
<evidence type="ECO:0000313" key="2">
    <source>
        <dbReference type="Proteomes" id="UP000184267"/>
    </source>
</evidence>
<dbReference type="EMBL" id="MNAD01000308">
    <property type="protein sequence ID" value="OJT14304.1"/>
    <property type="molecule type" value="Genomic_DNA"/>
</dbReference>
<dbReference type="AlphaFoldDB" id="A0A1M2W365"/>
<comment type="caution">
    <text evidence="1">The sequence shown here is derived from an EMBL/GenBank/DDBJ whole genome shotgun (WGS) entry which is preliminary data.</text>
</comment>
<organism evidence="1 2">
    <name type="scientific">Trametes pubescens</name>
    <name type="common">White-rot fungus</name>
    <dbReference type="NCBI Taxonomy" id="154538"/>
    <lineage>
        <taxon>Eukaryota</taxon>
        <taxon>Fungi</taxon>
        <taxon>Dikarya</taxon>
        <taxon>Basidiomycota</taxon>
        <taxon>Agaricomycotina</taxon>
        <taxon>Agaricomycetes</taxon>
        <taxon>Polyporales</taxon>
        <taxon>Polyporaceae</taxon>
        <taxon>Trametes</taxon>
    </lineage>
</organism>
<keyword evidence="2" id="KW-1185">Reference proteome</keyword>
<sequence>MTEVKAQLVVTMQGTSEEIATKSRACDPGMPTDMNIVADEKMRLNATAAELHQAQQRARHVLVCVDLCVWIPLGLQDSPAWILLR</sequence>
<reference evidence="1 2" key="1">
    <citation type="submission" date="2016-10" db="EMBL/GenBank/DDBJ databases">
        <title>Genome sequence of the basidiomycete white-rot fungus Trametes pubescens.</title>
        <authorList>
            <person name="Makela M.R."/>
            <person name="Granchi Z."/>
            <person name="Peng M."/>
            <person name="De Vries R.P."/>
            <person name="Grigoriev I."/>
            <person name="Riley R."/>
            <person name="Hilden K."/>
        </authorList>
    </citation>
    <scope>NUCLEOTIDE SEQUENCE [LARGE SCALE GENOMIC DNA]</scope>
    <source>
        <strain evidence="1 2">FBCC735</strain>
    </source>
</reference>
<gene>
    <name evidence="1" type="ORF">TRAPUB_9164</name>
</gene>
<name>A0A1M2W365_TRAPU</name>
<evidence type="ECO:0000313" key="1">
    <source>
        <dbReference type="EMBL" id="OJT14304.1"/>
    </source>
</evidence>